<reference evidence="1 2" key="1">
    <citation type="submission" date="2017-05" db="EMBL/GenBank/DDBJ databases">
        <authorList>
            <person name="Varghese N."/>
            <person name="Submissions S."/>
        </authorList>
    </citation>
    <scope>NUCLEOTIDE SEQUENCE [LARGE SCALE GENOMIC DNA]</scope>
    <source>
        <strain evidence="1 2">DSM 26001</strain>
    </source>
</reference>
<dbReference type="RefSeq" id="WP_283444129.1">
    <property type="nucleotide sequence ID" value="NZ_FXUL01000018.1"/>
</dbReference>
<protein>
    <recommendedName>
        <fullName evidence="3">Lipoprotein</fullName>
    </recommendedName>
</protein>
<name>A0ABY1QJT2_9BURK</name>
<sequence>MKKTPLHLIPLIVALAGCASSNPEQIKQDKLSTLKVYDDNSVAVAVKDSSDRTIYAMNEDSDRVIAFEAGGKLYNLKEVAFIRNDSPRGGPMVEVTMVDGSKQKWSTDYYGKNPSAPILNFCNRQKECSHWPNPSASVPLTTIYSNNLFSRTIGKNLSEHSNDFYKTFQQSILLPQSSSATNIQIIRDAELQKLKADFAARRQFNQQSIAQLRKEFDIANKASEKQVAGQVQELNKAAKGTEEFCRAIFFGNVEKNRFECPNYGTHNYSTILEQGWIVSNRLPRQVNNMVQQGVMYDVVFKKVR</sequence>
<keyword evidence="2" id="KW-1185">Reference proteome</keyword>
<dbReference type="PROSITE" id="PS51257">
    <property type="entry name" value="PROKAR_LIPOPROTEIN"/>
    <property type="match status" value="1"/>
</dbReference>
<dbReference type="Proteomes" id="UP001158049">
    <property type="component" value="Unassembled WGS sequence"/>
</dbReference>
<comment type="caution">
    <text evidence="1">The sequence shown here is derived from an EMBL/GenBank/DDBJ whole genome shotgun (WGS) entry which is preliminary data.</text>
</comment>
<proteinExistence type="predicted"/>
<organism evidence="1 2">
    <name type="scientific">Noviherbaspirillum suwonense</name>
    <dbReference type="NCBI Taxonomy" id="1224511"/>
    <lineage>
        <taxon>Bacteria</taxon>
        <taxon>Pseudomonadati</taxon>
        <taxon>Pseudomonadota</taxon>
        <taxon>Betaproteobacteria</taxon>
        <taxon>Burkholderiales</taxon>
        <taxon>Oxalobacteraceae</taxon>
        <taxon>Noviherbaspirillum</taxon>
    </lineage>
</organism>
<accession>A0ABY1QJT2</accession>
<gene>
    <name evidence="1" type="ORF">SAMN06295970_11878</name>
</gene>
<dbReference type="EMBL" id="FXUL01000018">
    <property type="protein sequence ID" value="SMP72619.1"/>
    <property type="molecule type" value="Genomic_DNA"/>
</dbReference>
<evidence type="ECO:0000313" key="2">
    <source>
        <dbReference type="Proteomes" id="UP001158049"/>
    </source>
</evidence>
<evidence type="ECO:0008006" key="3">
    <source>
        <dbReference type="Google" id="ProtNLM"/>
    </source>
</evidence>
<evidence type="ECO:0000313" key="1">
    <source>
        <dbReference type="EMBL" id="SMP72619.1"/>
    </source>
</evidence>